<gene>
    <name evidence="1" type="ORF">E3D37_11070</name>
</gene>
<protein>
    <recommendedName>
        <fullName evidence="3">Apea-like HEPN domain-containing protein</fullName>
    </recommendedName>
</protein>
<dbReference type="EMBL" id="SNSQ01000010">
    <property type="protein sequence ID" value="TEU50387.1"/>
    <property type="molecule type" value="Genomic_DNA"/>
</dbReference>
<dbReference type="AlphaFoldDB" id="A0AAX2RQD9"/>
<accession>A0AAX2RQD9</accession>
<sequence>MYLPPAGTLRANAFPRRTPPRRARLTRTVDFRHARSNGGLTIATHLKSNCHDVKNASLLLVCRGSHILYETIIMLSPACSYFVQYWNRLTSGRQGGVHTLHKAFNARVVIRELLDEIEFNDLKNRENKDFFQSLINDYVKSDRAVRRRLRPSLIDIAQEIQHYKRRPLYLRQLCRRALVMCDTLQFFDDNVEEVVEIVRDGKLTDDVKRDISVIANNLIVELIAIGYTEADLSEIMNSCFSIVQRDEHGVRWGVPHDVKYPSPADAESLDQYEAKLKEIESSLGEEGRIRKIGWFARKKMEEYSYIFRCYGMRSKSGNGFEVGGVSFYSTRKKRYSAQNEESGLVDEAFGDPDGEILNAHVTVCAISSKSAEILARTEVEEAISVATLVAGGRNRVSLSGSHICLQAGRVSGASYHAFDAPGSNWLDDMQIDRLGIDMSIGVEGMVGLKNVAERVGWIKRLNEAIFWIRRARESGTFAERFLDFWIAIETLCAKSSGSVNNWFETKEGEVENAITIIREVCSRMQAVARMRGDCHSLYRRVKNSWGFNNPKEISELANLRVNARGPVSIIPFLQNLKGIEPYVQDDVLKDEIIRVEKYLASGLAVKEALEDYQRTASNEILYLYRMRNKIAHDGDTRHHMLEMLCSLAERYVNVLLGAIRIGVERMPNSSLDEVLIDSVQEYGSLLKSLGEKAANPYDLIFVNK</sequence>
<evidence type="ECO:0000313" key="2">
    <source>
        <dbReference type="Proteomes" id="UP000298234"/>
    </source>
</evidence>
<dbReference type="RefSeq" id="WP_134256347.1">
    <property type="nucleotide sequence ID" value="NZ_SNSG01000029.1"/>
</dbReference>
<comment type="caution">
    <text evidence="1">The sequence shown here is derived from an EMBL/GenBank/DDBJ whole genome shotgun (WGS) entry which is preliminary data.</text>
</comment>
<reference evidence="1 2" key="1">
    <citation type="submission" date="2019-03" db="EMBL/GenBank/DDBJ databases">
        <title>Burkholderia cepacia outbreak.</title>
        <authorList>
            <person name="Farzana R."/>
            <person name="Walsh T.R."/>
        </authorList>
    </citation>
    <scope>NUCLEOTIDE SEQUENCE [LARGE SCALE GENOMIC DNA]</scope>
    <source>
        <strain evidence="2">d13</strain>
    </source>
</reference>
<organism evidence="1 2">
    <name type="scientific">Burkholderia cepacia</name>
    <name type="common">Pseudomonas cepacia</name>
    <dbReference type="NCBI Taxonomy" id="292"/>
    <lineage>
        <taxon>Bacteria</taxon>
        <taxon>Pseudomonadati</taxon>
        <taxon>Pseudomonadota</taxon>
        <taxon>Betaproteobacteria</taxon>
        <taxon>Burkholderiales</taxon>
        <taxon>Burkholderiaceae</taxon>
        <taxon>Burkholderia</taxon>
        <taxon>Burkholderia cepacia complex</taxon>
    </lineage>
</organism>
<evidence type="ECO:0000313" key="1">
    <source>
        <dbReference type="EMBL" id="TEU50387.1"/>
    </source>
</evidence>
<proteinExistence type="predicted"/>
<dbReference type="Proteomes" id="UP000298234">
    <property type="component" value="Unassembled WGS sequence"/>
</dbReference>
<name>A0AAX2RQD9_BURCE</name>
<evidence type="ECO:0008006" key="3">
    <source>
        <dbReference type="Google" id="ProtNLM"/>
    </source>
</evidence>